<dbReference type="EMBL" id="CP151657">
    <property type="protein sequence ID" value="WZP15796.1"/>
    <property type="molecule type" value="Genomic_DNA"/>
</dbReference>
<accession>A0ABZ2ZWL8</accession>
<sequence length="439" mass="49676">MTSKSTLDPADPESWTPQHWSREEWFYMWTKGLDPWRIAVLRRVPYRKVYDQVRTWIIHHPELFGQRLMVHEQSALPPGGLKKPKPTGEERAADLMDFRQVYVTFPRGYLERESSLYSFLQSQRGRYRAGKLLESRKDYLDDRVPGWLTVPKLERERELWDQQLGELEKFVRERGRYSLYTTGVDTSGKNPHCVVGTPTSLPVHWASNYNADTESGPTNSRLAETLKVPNGTTVVTRVTATMVAVMAKAYRKRYAFDMRSNSSYRQTLREIAYDTHGVITVADAREAGVPPVELRKLTARGALRRIGHGVYRMIEAPSNNLAEFAEAVALGGEGAVLADESVLAAYGLGQVNLRKIRVATPRRVRSRLPNTVVIEQRKLPLGVRDYIDGIPAMSVESALLGSRGRIMTERLVDAARKAEQHGLLDSAAATRVIRELETS</sequence>
<organism evidence="2 3">
    <name type="scientific">Arthrobacter citreus</name>
    <dbReference type="NCBI Taxonomy" id="1670"/>
    <lineage>
        <taxon>Bacteria</taxon>
        <taxon>Bacillati</taxon>
        <taxon>Actinomycetota</taxon>
        <taxon>Actinomycetes</taxon>
        <taxon>Micrococcales</taxon>
        <taxon>Micrococcaceae</taxon>
        <taxon>Arthrobacter</taxon>
    </lineage>
</organism>
<proteinExistence type="predicted"/>
<keyword evidence="3" id="KW-1185">Reference proteome</keyword>
<reference evidence="2 3" key="1">
    <citation type="submission" date="2024-04" db="EMBL/GenBank/DDBJ databases">
        <title>Arthrobacter sp. from Plains bison fecal sample.</title>
        <authorList>
            <person name="Ruzzini A."/>
        </authorList>
    </citation>
    <scope>NUCLEOTIDE SEQUENCE [LARGE SCALE GENOMIC DNA]</scope>
    <source>
        <strain evidence="2 3">EINP1</strain>
    </source>
</reference>
<evidence type="ECO:0000313" key="3">
    <source>
        <dbReference type="Proteomes" id="UP001448858"/>
    </source>
</evidence>
<gene>
    <name evidence="2" type="ORF">AAE021_16865</name>
</gene>
<evidence type="ECO:0000313" key="2">
    <source>
        <dbReference type="EMBL" id="WZP15796.1"/>
    </source>
</evidence>
<name>A0ABZ2ZWL8_9MICC</name>
<dbReference type="Pfam" id="PF13338">
    <property type="entry name" value="AbiEi_4"/>
    <property type="match status" value="1"/>
</dbReference>
<feature type="domain" description="AbiEi antitoxin N-terminal" evidence="1">
    <location>
        <begin position="266"/>
        <end position="312"/>
    </location>
</feature>
<evidence type="ECO:0000259" key="1">
    <source>
        <dbReference type="Pfam" id="PF13338"/>
    </source>
</evidence>
<dbReference type="Proteomes" id="UP001448858">
    <property type="component" value="Chromosome"/>
</dbReference>
<dbReference type="InterPro" id="IPR025159">
    <property type="entry name" value="AbiEi_N"/>
</dbReference>
<dbReference type="RefSeq" id="WP_342023448.1">
    <property type="nucleotide sequence ID" value="NZ_CP151657.1"/>
</dbReference>
<protein>
    <submittedName>
        <fullName evidence="2">Type IV toxin-antitoxin system AbiEi family antitoxin domain-containing protein</fullName>
    </submittedName>
</protein>